<dbReference type="InterPro" id="IPR002016">
    <property type="entry name" value="Haem_peroxidase"/>
</dbReference>
<evidence type="ECO:0000256" key="2">
    <source>
        <dbReference type="RuleBase" id="RU363051"/>
    </source>
</evidence>
<evidence type="ECO:0000259" key="3">
    <source>
        <dbReference type="PROSITE" id="PS50873"/>
    </source>
</evidence>
<keyword evidence="2" id="KW-0732">Signal</keyword>
<keyword evidence="5" id="KW-1185">Reference proteome</keyword>
<evidence type="ECO:0000256" key="1">
    <source>
        <dbReference type="RuleBase" id="RU004241"/>
    </source>
</evidence>
<dbReference type="RefSeq" id="XP_018140241.1">
    <property type="nucleotide sequence ID" value="XM_018292641.1"/>
</dbReference>
<dbReference type="Gene3D" id="1.10.420.10">
    <property type="entry name" value="Peroxidase, domain 2"/>
    <property type="match status" value="1"/>
</dbReference>
<feature type="domain" description="Plant heme peroxidase family profile" evidence="3">
    <location>
        <begin position="95"/>
        <end position="284"/>
    </location>
</feature>
<keyword evidence="2" id="KW-0560">Oxidoreductase</keyword>
<dbReference type="GO" id="GO:0046872">
    <property type="term" value="F:metal ion binding"/>
    <property type="evidence" value="ECO:0007669"/>
    <property type="project" value="UniProtKB-UniRule"/>
</dbReference>
<evidence type="ECO:0000313" key="5">
    <source>
        <dbReference type="Proteomes" id="UP000078397"/>
    </source>
</evidence>
<dbReference type="InterPro" id="IPR010255">
    <property type="entry name" value="Haem_peroxidase_sf"/>
</dbReference>
<protein>
    <recommendedName>
        <fullName evidence="2">Peroxidase</fullName>
        <ecNumber evidence="2">1.11.1.-</ecNumber>
    </recommendedName>
</protein>
<dbReference type="EMBL" id="LSBJ02000006">
    <property type="protein sequence ID" value="OAQ62661.1"/>
    <property type="molecule type" value="Genomic_DNA"/>
</dbReference>
<dbReference type="OrthoDB" id="5985073at2759"/>
<feature type="chain" id="PRO_5007950165" description="Peroxidase" evidence="2">
    <location>
        <begin position="25"/>
        <end position="524"/>
    </location>
</feature>
<dbReference type="PROSITE" id="PS50873">
    <property type="entry name" value="PEROXIDASE_4"/>
    <property type="match status" value="1"/>
</dbReference>
<dbReference type="GO" id="GO:0004601">
    <property type="term" value="F:peroxidase activity"/>
    <property type="evidence" value="ECO:0007669"/>
    <property type="project" value="UniProtKB-KW"/>
</dbReference>
<comment type="caution">
    <text evidence="4">The sequence shown here is derived from an EMBL/GenBank/DDBJ whole genome shotgun (WGS) entry which is preliminary data.</text>
</comment>
<dbReference type="GO" id="GO:0020037">
    <property type="term" value="F:heme binding"/>
    <property type="evidence" value="ECO:0007669"/>
    <property type="project" value="UniProtKB-UniRule"/>
</dbReference>
<dbReference type="GeneID" id="28856635"/>
<dbReference type="EC" id="1.11.1.-" evidence="2"/>
<dbReference type="STRING" id="1380566.A0A179FBK4"/>
<proteinExistence type="inferred from homology"/>
<keyword evidence="2 4" id="KW-0575">Peroxidase</keyword>
<name>A0A179FBK4_METCM</name>
<dbReference type="SUPFAM" id="SSF48113">
    <property type="entry name" value="Heme-dependent peroxidases"/>
    <property type="match status" value="1"/>
</dbReference>
<dbReference type="AlphaFoldDB" id="A0A179FBK4"/>
<evidence type="ECO:0000313" key="4">
    <source>
        <dbReference type="EMBL" id="OAQ62661.1"/>
    </source>
</evidence>
<gene>
    <name evidence="4" type="ORF">VFPPC_14873</name>
</gene>
<accession>A0A179FBK4</accession>
<dbReference type="Proteomes" id="UP000078397">
    <property type="component" value="Unassembled WGS sequence"/>
</dbReference>
<sequence>MVPKRLVLATAIFGLSITAQFVDNTYIWPNDETDLLEHMLYEHSGYHVNSPASFVVPCGNVPFGKGRSGPAEWLRTAYHDMANADVPSGKGGIDASIGFELDRDENPVGGCSGGKVVIPFRGGRIDATGPGARGVPKPEESLDSHVAAFERQGFTKDEMIGLVACGHTLGGVHGVDFPEIVDVVNNTSEDDNTQMFDTTIEGETAFDNKVATEFVSNNTQNPLAFGHNATTRSDGRIFNADGGALITKMAASNDFFLDTCRDLLERMTNTVPRTVRLGKPIGIIPVKPSSLYATIVPHTGKMNVTGFVRLISRKNSWDADPSRKVKIHFRPRSGSCSKSKYLVVEAGEFSWSRSLYHQGGFPYFKKYQFAQEIPISRGVSGFDVEVIDTTDGSTTSTMHTNGGKGFPFNDAVVTQPGLTCNGQKDDGLFNLTVAVRDDAKLGSVKARIQLPRPLDALVPRITDMMVDLKRVGGVPGANYTLFNVRQRLPVGTYTFTYDLIASNGTHTEKRVFNDVTEIKACHRD</sequence>
<dbReference type="GO" id="GO:0006979">
    <property type="term" value="P:response to oxidative stress"/>
    <property type="evidence" value="ECO:0007669"/>
    <property type="project" value="InterPro"/>
</dbReference>
<organism evidence="4 5">
    <name type="scientific">Pochonia chlamydosporia 170</name>
    <dbReference type="NCBI Taxonomy" id="1380566"/>
    <lineage>
        <taxon>Eukaryota</taxon>
        <taxon>Fungi</taxon>
        <taxon>Dikarya</taxon>
        <taxon>Ascomycota</taxon>
        <taxon>Pezizomycotina</taxon>
        <taxon>Sordariomycetes</taxon>
        <taxon>Hypocreomycetidae</taxon>
        <taxon>Hypocreales</taxon>
        <taxon>Clavicipitaceae</taxon>
        <taxon>Pochonia</taxon>
    </lineage>
</organism>
<dbReference type="KEGG" id="pchm:VFPPC_14873"/>
<dbReference type="Pfam" id="PF00141">
    <property type="entry name" value="peroxidase"/>
    <property type="match status" value="1"/>
</dbReference>
<comment type="similarity">
    <text evidence="1">Belongs to the peroxidase family.</text>
</comment>
<reference evidence="4 5" key="1">
    <citation type="journal article" date="2016" name="PLoS Pathog.">
        <title>Biosynthesis of antibiotic leucinostatins in bio-control fungus Purpureocillium lilacinum and their inhibition on phytophthora revealed by genome mining.</title>
        <authorList>
            <person name="Wang G."/>
            <person name="Liu Z."/>
            <person name="Lin R."/>
            <person name="Li E."/>
            <person name="Mao Z."/>
            <person name="Ling J."/>
            <person name="Yang Y."/>
            <person name="Yin W.B."/>
            <person name="Xie B."/>
        </authorList>
    </citation>
    <scope>NUCLEOTIDE SEQUENCE [LARGE SCALE GENOMIC DNA]</scope>
    <source>
        <strain evidence="4">170</strain>
    </source>
</reference>
<feature type="signal peptide" evidence="2">
    <location>
        <begin position="1"/>
        <end position="24"/>
    </location>
</feature>